<dbReference type="InterPro" id="IPR010093">
    <property type="entry name" value="SinI_DNA-bd"/>
</dbReference>
<accession>A0A346Y524</accession>
<organism evidence="2 3">
    <name type="scientific">Euzebya pacifica</name>
    <dbReference type="NCBI Taxonomy" id="1608957"/>
    <lineage>
        <taxon>Bacteria</taxon>
        <taxon>Bacillati</taxon>
        <taxon>Actinomycetota</taxon>
        <taxon>Nitriliruptoria</taxon>
        <taxon>Euzebyales</taxon>
    </lineage>
</organism>
<reference evidence="2 3" key="1">
    <citation type="submission" date="2018-09" db="EMBL/GenBank/DDBJ databases">
        <title>Complete genome sequence of Euzebya sp. DY32-46 isolated from seawater of Pacific Ocean.</title>
        <authorList>
            <person name="Xu L."/>
            <person name="Wu Y.-H."/>
            <person name="Xu X.-W."/>
        </authorList>
    </citation>
    <scope>NUCLEOTIDE SEQUENCE [LARGE SCALE GENOMIC DNA]</scope>
    <source>
        <strain evidence="2 3">DY32-46</strain>
    </source>
</reference>
<gene>
    <name evidence="2" type="ORF">DVS28_a4914</name>
</gene>
<keyword evidence="3" id="KW-1185">Reference proteome</keyword>
<dbReference type="InterPro" id="IPR041657">
    <property type="entry name" value="HTH_17"/>
</dbReference>
<protein>
    <recommendedName>
        <fullName evidence="1">Helix-turn-helix domain-containing protein</fullName>
    </recommendedName>
</protein>
<dbReference type="SUPFAM" id="SSF46955">
    <property type="entry name" value="Putative DNA-binding domain"/>
    <property type="match status" value="1"/>
</dbReference>
<evidence type="ECO:0000259" key="1">
    <source>
        <dbReference type="Pfam" id="PF12728"/>
    </source>
</evidence>
<evidence type="ECO:0000313" key="3">
    <source>
        <dbReference type="Proteomes" id="UP000264006"/>
    </source>
</evidence>
<dbReference type="RefSeq" id="WP_216826268.1">
    <property type="nucleotide sequence ID" value="NZ_CAXIBR010000020.1"/>
</dbReference>
<feature type="domain" description="Helix-turn-helix" evidence="1">
    <location>
        <begin position="14"/>
        <end position="63"/>
    </location>
</feature>
<dbReference type="AlphaFoldDB" id="A0A346Y524"/>
<dbReference type="GO" id="GO:0003677">
    <property type="term" value="F:DNA binding"/>
    <property type="evidence" value="ECO:0007669"/>
    <property type="project" value="InterPro"/>
</dbReference>
<dbReference type="InterPro" id="IPR009061">
    <property type="entry name" value="DNA-bd_dom_put_sf"/>
</dbReference>
<dbReference type="EMBL" id="CP031165">
    <property type="protein sequence ID" value="AXV09571.1"/>
    <property type="molecule type" value="Genomic_DNA"/>
</dbReference>
<dbReference type="Gene3D" id="1.10.1660.10">
    <property type="match status" value="1"/>
</dbReference>
<dbReference type="Pfam" id="PF12728">
    <property type="entry name" value="HTH_17"/>
    <property type="match status" value="1"/>
</dbReference>
<dbReference type="NCBIfam" id="TIGR01764">
    <property type="entry name" value="excise"/>
    <property type="match status" value="1"/>
</dbReference>
<proteinExistence type="predicted"/>
<dbReference type="KEGG" id="euz:DVS28_a4914"/>
<dbReference type="Proteomes" id="UP000264006">
    <property type="component" value="Chromosome"/>
</dbReference>
<evidence type="ECO:0000313" key="2">
    <source>
        <dbReference type="EMBL" id="AXV09571.1"/>
    </source>
</evidence>
<sequence length="78" mass="8798">MADHKGLDEFPDILTAAHVAEMLGMNLDYVRKMSRQGKIPAHKMPGGRAFRYFKDEVVEWLRGLPAHETEVEEQASSG</sequence>
<name>A0A346Y524_9ACTN</name>